<keyword evidence="3" id="KW-1185">Reference proteome</keyword>
<dbReference type="Gene3D" id="3.40.33.10">
    <property type="entry name" value="CAP"/>
    <property type="match status" value="1"/>
</dbReference>
<evidence type="ECO:0000313" key="2">
    <source>
        <dbReference type="EMBL" id="PIO60145.1"/>
    </source>
</evidence>
<protein>
    <recommendedName>
        <fullName evidence="4">SCP domain-containing protein</fullName>
    </recommendedName>
</protein>
<dbReference type="AlphaFoldDB" id="A0A2G9TQC6"/>
<organism evidence="2 3">
    <name type="scientific">Teladorsagia circumcincta</name>
    <name type="common">Brown stomach worm</name>
    <name type="synonym">Ostertagia circumcincta</name>
    <dbReference type="NCBI Taxonomy" id="45464"/>
    <lineage>
        <taxon>Eukaryota</taxon>
        <taxon>Metazoa</taxon>
        <taxon>Ecdysozoa</taxon>
        <taxon>Nematoda</taxon>
        <taxon>Chromadorea</taxon>
        <taxon>Rhabditida</taxon>
        <taxon>Rhabditina</taxon>
        <taxon>Rhabditomorpha</taxon>
        <taxon>Strongyloidea</taxon>
        <taxon>Trichostrongylidae</taxon>
        <taxon>Teladorsagia</taxon>
    </lineage>
</organism>
<feature type="chain" id="PRO_5013742210" description="SCP domain-containing protein" evidence="1">
    <location>
        <begin position="21"/>
        <end position="94"/>
    </location>
</feature>
<evidence type="ECO:0000313" key="3">
    <source>
        <dbReference type="Proteomes" id="UP000230423"/>
    </source>
</evidence>
<evidence type="ECO:0000256" key="1">
    <source>
        <dbReference type="SAM" id="SignalP"/>
    </source>
</evidence>
<name>A0A2G9TQC6_TELCI</name>
<keyword evidence="1" id="KW-0732">Signal</keyword>
<feature type="signal peptide" evidence="1">
    <location>
        <begin position="1"/>
        <end position="20"/>
    </location>
</feature>
<proteinExistence type="predicted"/>
<dbReference type="Proteomes" id="UP000230423">
    <property type="component" value="Unassembled WGS sequence"/>
</dbReference>
<dbReference type="SUPFAM" id="SSF55797">
    <property type="entry name" value="PR-1-like"/>
    <property type="match status" value="1"/>
</dbReference>
<evidence type="ECO:0008006" key="4">
    <source>
        <dbReference type="Google" id="ProtNLM"/>
    </source>
</evidence>
<sequence>MLTTVTFAVLLALLCSHADADFCCPKTLSQTDSTRKIFLDFHNDVRRKIALGQSLLNFTAKAKKVILGPAQNMYKLVRHVNYTFFLSSRNCCSM</sequence>
<gene>
    <name evidence="2" type="ORF">TELCIR_18365</name>
</gene>
<dbReference type="InterPro" id="IPR035940">
    <property type="entry name" value="CAP_sf"/>
</dbReference>
<accession>A0A2G9TQC6</accession>
<dbReference type="EMBL" id="KZ356049">
    <property type="protein sequence ID" value="PIO60145.1"/>
    <property type="molecule type" value="Genomic_DNA"/>
</dbReference>
<reference evidence="2 3" key="1">
    <citation type="submission" date="2015-09" db="EMBL/GenBank/DDBJ databases">
        <title>Draft genome of the parasitic nematode Teladorsagia circumcincta isolate WARC Sus (inbred).</title>
        <authorList>
            <person name="Mitreva M."/>
        </authorList>
    </citation>
    <scope>NUCLEOTIDE SEQUENCE [LARGE SCALE GENOMIC DNA]</scope>
    <source>
        <strain evidence="2 3">S</strain>
    </source>
</reference>